<evidence type="ECO:0000256" key="7">
    <source>
        <dbReference type="ARBA" id="ARBA00022989"/>
    </source>
</evidence>
<evidence type="ECO:0000256" key="6">
    <source>
        <dbReference type="ARBA" id="ARBA00022737"/>
    </source>
</evidence>
<dbReference type="PROSITE" id="PS00237">
    <property type="entry name" value="G_PROTEIN_RECEP_F1_1"/>
    <property type="match status" value="1"/>
</dbReference>
<dbReference type="PRINTS" id="PR00237">
    <property type="entry name" value="GPCRRHODOPSN"/>
</dbReference>
<keyword evidence="12" id="KW-0807">Transducer</keyword>
<dbReference type="GO" id="GO:0009755">
    <property type="term" value="P:hormone-mediated signaling pathway"/>
    <property type="evidence" value="ECO:0007669"/>
    <property type="project" value="TreeGrafter"/>
</dbReference>
<gene>
    <name evidence="17" type="ORF">DPMN_008784</name>
</gene>
<reference evidence="17" key="2">
    <citation type="submission" date="2020-11" db="EMBL/GenBank/DDBJ databases">
        <authorList>
            <person name="McCartney M.A."/>
            <person name="Auch B."/>
            <person name="Kono T."/>
            <person name="Mallez S."/>
            <person name="Becker A."/>
            <person name="Gohl D.M."/>
            <person name="Silverstein K.A.T."/>
            <person name="Koren S."/>
            <person name="Bechman K.B."/>
            <person name="Herman A."/>
            <person name="Abrahante J.E."/>
            <person name="Garbe J."/>
        </authorList>
    </citation>
    <scope>NUCLEOTIDE SEQUENCE</scope>
    <source>
        <strain evidence="17">Duluth1</strain>
        <tissue evidence="17">Whole animal</tissue>
    </source>
</reference>
<feature type="transmembrane region" description="Helical" evidence="14">
    <location>
        <begin position="820"/>
        <end position="845"/>
    </location>
</feature>
<feature type="transmembrane region" description="Helical" evidence="14">
    <location>
        <begin position="773"/>
        <end position="799"/>
    </location>
</feature>
<dbReference type="PRINTS" id="PR00373">
    <property type="entry name" value="GLYCHORMONER"/>
</dbReference>
<keyword evidence="5 15" id="KW-0732">Signal</keyword>
<feature type="transmembrane region" description="Helical" evidence="14">
    <location>
        <begin position="648"/>
        <end position="670"/>
    </location>
</feature>
<dbReference type="GO" id="GO:0005886">
    <property type="term" value="C:plasma membrane"/>
    <property type="evidence" value="ECO:0007669"/>
    <property type="project" value="UniProtKB-SubCell"/>
</dbReference>
<dbReference type="PANTHER" id="PTHR24372:SF82">
    <property type="entry name" value="RICKETS"/>
    <property type="match status" value="1"/>
</dbReference>
<keyword evidence="8" id="KW-0297">G-protein coupled receptor</keyword>
<evidence type="ECO:0000259" key="16">
    <source>
        <dbReference type="PROSITE" id="PS50262"/>
    </source>
</evidence>
<dbReference type="Pfam" id="PF00001">
    <property type="entry name" value="7tm_1"/>
    <property type="match status" value="1"/>
</dbReference>
<dbReference type="Proteomes" id="UP000828390">
    <property type="component" value="Unassembled WGS sequence"/>
</dbReference>
<name>A0A9D4N010_DREPO</name>
<evidence type="ECO:0000256" key="5">
    <source>
        <dbReference type="ARBA" id="ARBA00022729"/>
    </source>
</evidence>
<reference evidence="17" key="1">
    <citation type="journal article" date="2019" name="bioRxiv">
        <title>The Genome of the Zebra Mussel, Dreissena polymorpha: A Resource for Invasive Species Research.</title>
        <authorList>
            <person name="McCartney M.A."/>
            <person name="Auch B."/>
            <person name="Kono T."/>
            <person name="Mallez S."/>
            <person name="Zhang Y."/>
            <person name="Obille A."/>
            <person name="Becker A."/>
            <person name="Abrahante J.E."/>
            <person name="Garbe J."/>
            <person name="Badalamenti J.P."/>
            <person name="Herman A."/>
            <person name="Mangelson H."/>
            <person name="Liachko I."/>
            <person name="Sullivan S."/>
            <person name="Sone E.D."/>
            <person name="Koren S."/>
            <person name="Silverstein K.A.T."/>
            <person name="Beckman K.B."/>
            <person name="Gohl D.M."/>
        </authorList>
    </citation>
    <scope>NUCLEOTIDE SEQUENCE</scope>
    <source>
        <strain evidence="17">Duluth1</strain>
        <tissue evidence="17">Whole animal</tissue>
    </source>
</reference>
<evidence type="ECO:0000256" key="2">
    <source>
        <dbReference type="ARBA" id="ARBA00022475"/>
    </source>
</evidence>
<feature type="region of interest" description="Disordered" evidence="13">
    <location>
        <begin position="1309"/>
        <end position="1334"/>
    </location>
</feature>
<keyword evidence="6" id="KW-0677">Repeat</keyword>
<feature type="region of interest" description="Disordered" evidence="13">
    <location>
        <begin position="934"/>
        <end position="953"/>
    </location>
</feature>
<dbReference type="EMBL" id="JAIWYP010000001">
    <property type="protein sequence ID" value="KAH3884799.1"/>
    <property type="molecule type" value="Genomic_DNA"/>
</dbReference>
<evidence type="ECO:0000313" key="17">
    <source>
        <dbReference type="EMBL" id="KAH3884799.1"/>
    </source>
</evidence>
<accession>A0A9D4N010</accession>
<dbReference type="InterPro" id="IPR017452">
    <property type="entry name" value="GPCR_Rhodpsn_7TM"/>
</dbReference>
<keyword evidence="4 14" id="KW-0812">Transmembrane</keyword>
<feature type="chain" id="PRO_5038932654" description="G-protein coupled receptors family 1 profile domain-containing protein" evidence="15">
    <location>
        <begin position="32"/>
        <end position="1354"/>
    </location>
</feature>
<feature type="transmembrane region" description="Helical" evidence="14">
    <location>
        <begin position="733"/>
        <end position="753"/>
    </location>
</feature>
<dbReference type="CDD" id="cd15136">
    <property type="entry name" value="7tmA_Glyco_hormone_R"/>
    <property type="match status" value="1"/>
</dbReference>
<keyword evidence="18" id="KW-1185">Reference proteome</keyword>
<feature type="compositionally biased region" description="Polar residues" evidence="13">
    <location>
        <begin position="991"/>
        <end position="1015"/>
    </location>
</feature>
<dbReference type="SMART" id="SM00369">
    <property type="entry name" value="LRR_TYP"/>
    <property type="match status" value="15"/>
</dbReference>
<keyword evidence="11" id="KW-0325">Glycoprotein</keyword>
<feature type="transmembrane region" description="Helical" evidence="14">
    <location>
        <begin position="615"/>
        <end position="636"/>
    </location>
</feature>
<dbReference type="FunFam" id="3.80.10.10:FF:000770">
    <property type="entry name" value="Uncharacterized protein"/>
    <property type="match status" value="1"/>
</dbReference>
<keyword evidence="9 14" id="KW-0472">Membrane</keyword>
<dbReference type="GO" id="GO:0008528">
    <property type="term" value="F:G protein-coupled peptide receptor activity"/>
    <property type="evidence" value="ECO:0007669"/>
    <property type="project" value="TreeGrafter"/>
</dbReference>
<dbReference type="Gene3D" id="1.20.1070.10">
    <property type="entry name" value="Rhodopsin 7-helix transmembrane proteins"/>
    <property type="match status" value="1"/>
</dbReference>
<dbReference type="SMART" id="SM00364">
    <property type="entry name" value="LRR_BAC"/>
    <property type="match status" value="6"/>
</dbReference>
<evidence type="ECO:0000256" key="8">
    <source>
        <dbReference type="ARBA" id="ARBA00023040"/>
    </source>
</evidence>
<evidence type="ECO:0000256" key="1">
    <source>
        <dbReference type="ARBA" id="ARBA00004651"/>
    </source>
</evidence>
<dbReference type="Gene3D" id="3.80.10.10">
    <property type="entry name" value="Ribonuclease Inhibitor"/>
    <property type="match status" value="3"/>
</dbReference>
<keyword evidence="3" id="KW-0433">Leucine-rich repeat</keyword>
<feature type="transmembrane region" description="Helical" evidence="14">
    <location>
        <begin position="690"/>
        <end position="712"/>
    </location>
</feature>
<feature type="domain" description="G-protein coupled receptors family 1 profile" evidence="16">
    <location>
        <begin position="626"/>
        <end position="874"/>
    </location>
</feature>
<keyword evidence="10" id="KW-0675">Receptor</keyword>
<evidence type="ECO:0000256" key="4">
    <source>
        <dbReference type="ARBA" id="ARBA00022692"/>
    </source>
</evidence>
<comment type="subcellular location">
    <subcellularLocation>
        <location evidence="1">Cell membrane</location>
        <topology evidence="1">Multi-pass membrane protein</topology>
    </subcellularLocation>
</comment>
<dbReference type="Pfam" id="PF13855">
    <property type="entry name" value="LRR_8"/>
    <property type="match status" value="4"/>
</dbReference>
<feature type="signal peptide" evidence="15">
    <location>
        <begin position="1"/>
        <end position="31"/>
    </location>
</feature>
<keyword evidence="7 14" id="KW-1133">Transmembrane helix</keyword>
<dbReference type="InterPro" id="IPR002131">
    <property type="entry name" value="Gphrmn_rcpt_fam"/>
</dbReference>
<dbReference type="InterPro" id="IPR032675">
    <property type="entry name" value="LRR_dom_sf"/>
</dbReference>
<dbReference type="SUPFAM" id="SSF81321">
    <property type="entry name" value="Family A G protein-coupled receptor-like"/>
    <property type="match status" value="1"/>
</dbReference>
<feature type="region of interest" description="Disordered" evidence="13">
    <location>
        <begin position="991"/>
        <end position="1025"/>
    </location>
</feature>
<evidence type="ECO:0000256" key="15">
    <source>
        <dbReference type="SAM" id="SignalP"/>
    </source>
</evidence>
<dbReference type="SMART" id="SM00365">
    <property type="entry name" value="LRR_SD22"/>
    <property type="match status" value="6"/>
</dbReference>
<protein>
    <recommendedName>
        <fullName evidence="16">G-protein coupled receptors family 1 profile domain-containing protein</fullName>
    </recommendedName>
</protein>
<dbReference type="SUPFAM" id="SSF52047">
    <property type="entry name" value="RNI-like"/>
    <property type="match status" value="1"/>
</dbReference>
<keyword evidence="2" id="KW-1003">Cell membrane</keyword>
<evidence type="ECO:0000256" key="10">
    <source>
        <dbReference type="ARBA" id="ARBA00023170"/>
    </source>
</evidence>
<dbReference type="InterPro" id="IPR000276">
    <property type="entry name" value="GPCR_Rhodpsn"/>
</dbReference>
<dbReference type="GO" id="GO:0007189">
    <property type="term" value="P:adenylate cyclase-activating G protein-coupled receptor signaling pathway"/>
    <property type="evidence" value="ECO:0007669"/>
    <property type="project" value="TreeGrafter"/>
</dbReference>
<comment type="caution">
    <text evidence="17">The sequence shown here is derived from an EMBL/GenBank/DDBJ whole genome shotgun (WGS) entry which is preliminary data.</text>
</comment>
<proteinExistence type="predicted"/>
<dbReference type="PROSITE" id="PS51450">
    <property type="entry name" value="LRR"/>
    <property type="match status" value="5"/>
</dbReference>
<evidence type="ECO:0000256" key="14">
    <source>
        <dbReference type="SAM" id="Phobius"/>
    </source>
</evidence>
<dbReference type="GO" id="GO:0016500">
    <property type="term" value="F:protein-hormone receptor activity"/>
    <property type="evidence" value="ECO:0007669"/>
    <property type="project" value="InterPro"/>
</dbReference>
<evidence type="ECO:0000256" key="9">
    <source>
        <dbReference type="ARBA" id="ARBA00023136"/>
    </source>
</evidence>
<dbReference type="InterPro" id="IPR001611">
    <property type="entry name" value="Leu-rich_rpt"/>
</dbReference>
<organism evidence="17 18">
    <name type="scientific">Dreissena polymorpha</name>
    <name type="common">Zebra mussel</name>
    <name type="synonym">Mytilus polymorpha</name>
    <dbReference type="NCBI Taxonomy" id="45954"/>
    <lineage>
        <taxon>Eukaryota</taxon>
        <taxon>Metazoa</taxon>
        <taxon>Spiralia</taxon>
        <taxon>Lophotrochozoa</taxon>
        <taxon>Mollusca</taxon>
        <taxon>Bivalvia</taxon>
        <taxon>Autobranchia</taxon>
        <taxon>Heteroconchia</taxon>
        <taxon>Euheterodonta</taxon>
        <taxon>Imparidentia</taxon>
        <taxon>Neoheterodontei</taxon>
        <taxon>Myida</taxon>
        <taxon>Dreissenoidea</taxon>
        <taxon>Dreissenidae</taxon>
        <taxon>Dreissena</taxon>
    </lineage>
</organism>
<evidence type="ECO:0000256" key="12">
    <source>
        <dbReference type="ARBA" id="ARBA00023224"/>
    </source>
</evidence>
<evidence type="ECO:0000256" key="13">
    <source>
        <dbReference type="SAM" id="MobiDB-lite"/>
    </source>
</evidence>
<dbReference type="FunFam" id="1.20.1070.10:FF:000156">
    <property type="entry name" value="Lutropin-choriogonadotropic hormone receptor"/>
    <property type="match status" value="1"/>
</dbReference>
<dbReference type="PANTHER" id="PTHR24372">
    <property type="entry name" value="GLYCOPROTEIN HORMONE RECEPTOR"/>
    <property type="match status" value="1"/>
</dbReference>
<dbReference type="InterPro" id="IPR003591">
    <property type="entry name" value="Leu-rich_rpt_typical-subtyp"/>
</dbReference>
<evidence type="ECO:0000313" key="18">
    <source>
        <dbReference type="Proteomes" id="UP000828390"/>
    </source>
</evidence>
<sequence length="1354" mass="151850">MMFDFPLEVLRDWYLRLVLLQLLVRFPVGHSSFYQCPTMCKCEAAQKEPPGVYVDCTAKNLTRVPPGLGPDTIKLGLSMNNISQLPDRAFSHLPRLELLMLENNKLTEIPRGAFDGLHKLYYLTFQGNKLRSFPMSALRQLTALQTLYLDNNEITHVPDNSFKTLGNLRQLRLDFNLLKEIPSAALNKAHALRALDLEHNQIETVANHSFVNLTNLGVLLLSHNRIRSVEPRAFDGLPVLYLLEISNNELTEIPKGIDALPDLVDLEIANNRISTIADSLFRSNRRLEFLKLNDNPLQTVGSGAFSGMPHLRQLELSEVRGISEFPNLTGSAGLKKVILDRASIGRLPENLCEHVPLLNVFDVHANFIRDIPPMTGCSELTQLNFGNNDISSIENRPFDGLQALKDLILSNNKITYISAEAFASLVSLEYLDLSYNKIGHINTEAFANLNSLIDLNLAENQFPTLPTAGLQKLQYLKTYHNRYLETPPSAEAIPNILHIVAAYAYHCCAFRRVQQEQVYRKDFMLDQTVTWLRDPNGSALWPETNNLSDPNFPLYLDYEDEDDALFNDSLLPNETAFSTSIDTEIRVKPVVECSPEPDPFQPCDDLFGWWSLRCGIWIVFLLAVIGNGTVLFVSLFSKSKMDVTRFLICNLAFSDLCMGVYLGFLAIVDASTLGEFEKYAVRWQSSGGCLVAGFLGVFSSELSVFTLVVITVERFYAISHAMQLGKRVRLGHAAVLMSSGWIFCICIASLPLFEISDFRKFAICLPFETESQISLGYVCFIMIFNAISFVVILVCYAYMFMSIRAAHSWNAKDTVVAKRMALLVFTDFFCWAPIIFFSVTAAFGWTAAGISLDEAKVLTIFVLPLNSCANPFLYAFFTRQFKRDCVKLCKRIEESSYSRHASSSGNGRSSALLNRQQRTNTCVRQQRGCNDKANIASTSGEASTSSNNASDDSDLTLRKVRLTAEEKQIVRYVRSPDMSLKLQPLQLRENASQQLKTGQPSTPRNTSQKNAQSPKENPVEEDQDSWPDIIVHTKEGNAFLKTTADDAPSKSLRRRVCGSSKSGYSECLETSARCAGRLCNHTLVTLHHQKVSLPSRSVESQTEEVKAAVVKPATIIPSVHDNLLCEEKIHVRKKFEADRSKEIGLNATHFVKSKGEQSNLIKCDNTVSHADATTQTDKHVLPLIPQLKGLHRATAKQEKDRHIIEWRKTSQLSFLWKHSGTFDVMCPKQKSNSLVELTRPVSVEATTSTKRHSLTSKQEGYILLKNSSRDSAYEDDDQYVFYDHKPTSVKNQADNRRKQRNDMLYKNAVYRDNEDSSMAVPGSGAGQEGECETSLCIPQHRNSCDIESGISSSS</sequence>
<evidence type="ECO:0000256" key="11">
    <source>
        <dbReference type="ARBA" id="ARBA00023180"/>
    </source>
</evidence>
<dbReference type="PROSITE" id="PS50262">
    <property type="entry name" value="G_PROTEIN_RECEP_F1_2"/>
    <property type="match status" value="1"/>
</dbReference>
<evidence type="ECO:0000256" key="3">
    <source>
        <dbReference type="ARBA" id="ARBA00022614"/>
    </source>
</evidence>